<dbReference type="KEGG" id="nhe:NECHADRAFT_19176"/>
<evidence type="ECO:0000313" key="4">
    <source>
        <dbReference type="EMBL" id="EEU38517.1"/>
    </source>
</evidence>
<dbReference type="SUPFAM" id="SSF48264">
    <property type="entry name" value="Cytochrome P450"/>
    <property type="match status" value="1"/>
</dbReference>
<accession>C7ZC20</accession>
<reference evidence="4 5" key="1">
    <citation type="journal article" date="2009" name="PLoS Genet.">
        <title>The genome of Nectria haematococca: contribution of supernumerary chromosomes to gene expansion.</title>
        <authorList>
            <person name="Coleman J.J."/>
            <person name="Rounsley S.D."/>
            <person name="Rodriguez-Carres M."/>
            <person name="Kuo A."/>
            <person name="Wasmann C.C."/>
            <person name="Grimwood J."/>
            <person name="Schmutz J."/>
            <person name="Taga M."/>
            <person name="White G.J."/>
            <person name="Zhou S."/>
            <person name="Schwartz D.C."/>
            <person name="Freitag M."/>
            <person name="Ma L.J."/>
            <person name="Danchin E.G."/>
            <person name="Henrissat B."/>
            <person name="Coutinho P.M."/>
            <person name="Nelson D.R."/>
            <person name="Straney D."/>
            <person name="Napoli C.A."/>
            <person name="Barker B.M."/>
            <person name="Gribskov M."/>
            <person name="Rep M."/>
            <person name="Kroken S."/>
            <person name="Molnar I."/>
            <person name="Rensing C."/>
            <person name="Kennell J.C."/>
            <person name="Zamora J."/>
            <person name="Farman M.L."/>
            <person name="Selker E.U."/>
            <person name="Salamov A."/>
            <person name="Shapiro H."/>
            <person name="Pangilinan J."/>
            <person name="Lindquist E."/>
            <person name="Lamers C."/>
            <person name="Grigoriev I.V."/>
            <person name="Geiser D.M."/>
            <person name="Covert S.F."/>
            <person name="Temporini E."/>
            <person name="Vanetten H.D."/>
        </authorList>
    </citation>
    <scope>NUCLEOTIDE SEQUENCE [LARGE SCALE GENOMIC DNA]</scope>
    <source>
        <strain evidence="5">ATCC MYA-4622 / CBS 123669 / FGSC 9596 / NRRL 45880 / 77-13-4</strain>
    </source>
</reference>
<sequence>LRKIPGPLLARVTRWWEYRLVSKGDSNLEYIRLHQKYGPVVRVGPNRYSISQPKDVKTIYELGGKFTKADYYKPLLNPDPEKQNIFVVLDNDRHKEKRRKISPLYTMSSMVSYEPAVDEMTTVCIRKLYQFAKEGRLIDIPHWMQYYAFDVIGEITVSSSH</sequence>
<evidence type="ECO:0000256" key="2">
    <source>
        <dbReference type="ARBA" id="ARBA00022723"/>
    </source>
</evidence>
<name>C7ZC20_FUSV7</name>
<dbReference type="Proteomes" id="UP000005206">
    <property type="component" value="Chromosome 14"/>
</dbReference>
<dbReference type="RefSeq" id="XP_003044230.1">
    <property type="nucleotide sequence ID" value="XM_003044184.1"/>
</dbReference>
<gene>
    <name evidence="4" type="ORF">NECHADRAFT_19176</name>
</gene>
<evidence type="ECO:0000313" key="5">
    <source>
        <dbReference type="Proteomes" id="UP000005206"/>
    </source>
</evidence>
<dbReference type="OMA" id="NTRDEPF"/>
<dbReference type="EMBL" id="GG698916">
    <property type="protein sequence ID" value="EEU38517.1"/>
    <property type="molecule type" value="Genomic_DNA"/>
</dbReference>
<keyword evidence="3" id="KW-0408">Iron</keyword>
<dbReference type="OrthoDB" id="3934656at2759"/>
<feature type="non-terminal residue" evidence="4">
    <location>
        <position position="161"/>
    </location>
</feature>
<dbReference type="PANTHER" id="PTHR24305">
    <property type="entry name" value="CYTOCHROME P450"/>
    <property type="match status" value="1"/>
</dbReference>
<dbReference type="HOGENOM" id="CLU_095746_2_0_1"/>
<proteinExistence type="predicted"/>
<evidence type="ECO:0000256" key="1">
    <source>
        <dbReference type="ARBA" id="ARBA00022617"/>
    </source>
</evidence>
<dbReference type="GO" id="GO:0016705">
    <property type="term" value="F:oxidoreductase activity, acting on paired donors, with incorporation or reduction of molecular oxygen"/>
    <property type="evidence" value="ECO:0007669"/>
    <property type="project" value="InterPro"/>
</dbReference>
<dbReference type="VEuPathDB" id="FungiDB:NECHADRAFT_19176"/>
<dbReference type="GO" id="GO:0020037">
    <property type="term" value="F:heme binding"/>
    <property type="evidence" value="ECO:0007669"/>
    <property type="project" value="InterPro"/>
</dbReference>
<feature type="non-terminal residue" evidence="4">
    <location>
        <position position="1"/>
    </location>
</feature>
<keyword evidence="5" id="KW-1185">Reference proteome</keyword>
<dbReference type="InParanoid" id="C7ZC20"/>
<evidence type="ECO:0008006" key="6">
    <source>
        <dbReference type="Google" id="ProtNLM"/>
    </source>
</evidence>
<dbReference type="AlphaFoldDB" id="C7ZC20"/>
<dbReference type="GeneID" id="9670491"/>
<keyword evidence="2" id="KW-0479">Metal-binding</keyword>
<evidence type="ECO:0000256" key="3">
    <source>
        <dbReference type="ARBA" id="ARBA00023004"/>
    </source>
</evidence>
<protein>
    <recommendedName>
        <fullName evidence="6">Cytochrome P450</fullName>
    </recommendedName>
</protein>
<dbReference type="InterPro" id="IPR001128">
    <property type="entry name" value="Cyt_P450"/>
</dbReference>
<dbReference type="InterPro" id="IPR036396">
    <property type="entry name" value="Cyt_P450_sf"/>
</dbReference>
<dbReference type="Pfam" id="PF00067">
    <property type="entry name" value="p450"/>
    <property type="match status" value="1"/>
</dbReference>
<dbReference type="eggNOG" id="KOG0158">
    <property type="taxonomic scope" value="Eukaryota"/>
</dbReference>
<organism evidence="4 5">
    <name type="scientific">Fusarium vanettenii (strain ATCC MYA-4622 / CBS 123669 / FGSC 9596 / NRRL 45880 / 77-13-4)</name>
    <name type="common">Fusarium solani subsp. pisi</name>
    <dbReference type="NCBI Taxonomy" id="660122"/>
    <lineage>
        <taxon>Eukaryota</taxon>
        <taxon>Fungi</taxon>
        <taxon>Dikarya</taxon>
        <taxon>Ascomycota</taxon>
        <taxon>Pezizomycotina</taxon>
        <taxon>Sordariomycetes</taxon>
        <taxon>Hypocreomycetidae</taxon>
        <taxon>Hypocreales</taxon>
        <taxon>Nectriaceae</taxon>
        <taxon>Fusarium</taxon>
        <taxon>Fusarium solani species complex</taxon>
        <taxon>Fusarium vanettenii</taxon>
    </lineage>
</organism>
<keyword evidence="1" id="KW-0349">Heme</keyword>
<dbReference type="GO" id="GO:0005506">
    <property type="term" value="F:iron ion binding"/>
    <property type="evidence" value="ECO:0007669"/>
    <property type="project" value="InterPro"/>
</dbReference>
<dbReference type="InterPro" id="IPR050121">
    <property type="entry name" value="Cytochrome_P450_monoxygenase"/>
</dbReference>
<dbReference type="PANTHER" id="PTHR24305:SF190">
    <property type="entry name" value="P450, PUTATIVE (EUROFUNG)-RELATED"/>
    <property type="match status" value="1"/>
</dbReference>
<dbReference type="GO" id="GO:0004497">
    <property type="term" value="F:monooxygenase activity"/>
    <property type="evidence" value="ECO:0007669"/>
    <property type="project" value="InterPro"/>
</dbReference>
<dbReference type="Gene3D" id="1.10.630.10">
    <property type="entry name" value="Cytochrome P450"/>
    <property type="match status" value="1"/>
</dbReference>